<dbReference type="AlphaFoldDB" id="A0A8I1X441"/>
<feature type="repeat" description="TPR" evidence="3">
    <location>
        <begin position="72"/>
        <end position="105"/>
    </location>
</feature>
<dbReference type="PANTHER" id="PTHR44227:SF3">
    <property type="entry name" value="PROTEIN O-MANNOSYL-TRANSFERASE TMTC4"/>
    <property type="match status" value="1"/>
</dbReference>
<dbReference type="SUPFAM" id="SSF81901">
    <property type="entry name" value="HCP-like"/>
    <property type="match status" value="1"/>
</dbReference>
<evidence type="ECO:0000256" key="2">
    <source>
        <dbReference type="ARBA" id="ARBA00022803"/>
    </source>
</evidence>
<comment type="caution">
    <text evidence="4">The sequence shown here is derived from an EMBL/GenBank/DDBJ whole genome shotgun (WGS) entry which is preliminary data.</text>
</comment>
<feature type="repeat" description="TPR" evidence="3">
    <location>
        <begin position="174"/>
        <end position="207"/>
    </location>
</feature>
<name>A0A8I1X441_PROMR</name>
<organism evidence="4 5">
    <name type="scientific">Prochlorococcus marinus str. XMU1401</name>
    <dbReference type="NCBI Taxonomy" id="2052594"/>
    <lineage>
        <taxon>Bacteria</taxon>
        <taxon>Bacillati</taxon>
        <taxon>Cyanobacteriota</taxon>
        <taxon>Cyanophyceae</taxon>
        <taxon>Synechococcales</taxon>
        <taxon>Prochlorococcaceae</taxon>
        <taxon>Prochlorococcus</taxon>
    </lineage>
</organism>
<dbReference type="InterPro" id="IPR052346">
    <property type="entry name" value="O-mannosyl-transferase_TMTC"/>
</dbReference>
<evidence type="ECO:0000256" key="1">
    <source>
        <dbReference type="ARBA" id="ARBA00022737"/>
    </source>
</evidence>
<proteinExistence type="predicted"/>
<dbReference type="PROSITE" id="PS50005">
    <property type="entry name" value="TPR"/>
    <property type="match status" value="6"/>
</dbReference>
<dbReference type="PROSITE" id="PS50293">
    <property type="entry name" value="TPR_REGION"/>
    <property type="match status" value="5"/>
</dbReference>
<gene>
    <name evidence="4" type="ORF">HA142_06375</name>
</gene>
<dbReference type="GO" id="GO:0035269">
    <property type="term" value="P:protein O-linked glycosylation via mannose"/>
    <property type="evidence" value="ECO:0007669"/>
    <property type="project" value="TreeGrafter"/>
</dbReference>
<dbReference type="Pfam" id="PF07719">
    <property type="entry name" value="TPR_2"/>
    <property type="match status" value="1"/>
</dbReference>
<dbReference type="SUPFAM" id="SSF48452">
    <property type="entry name" value="TPR-like"/>
    <property type="match status" value="1"/>
</dbReference>
<keyword evidence="1" id="KW-0677">Repeat</keyword>
<dbReference type="Gene3D" id="3.40.50.2000">
    <property type="entry name" value="Glycogen Phosphorylase B"/>
    <property type="match status" value="1"/>
</dbReference>
<dbReference type="InterPro" id="IPR011990">
    <property type="entry name" value="TPR-like_helical_dom_sf"/>
</dbReference>
<dbReference type="PANTHER" id="PTHR44227">
    <property type="match status" value="1"/>
</dbReference>
<keyword evidence="2 3" id="KW-0802">TPR repeat</keyword>
<accession>A0A8I1X441</accession>
<dbReference type="Pfam" id="PF13414">
    <property type="entry name" value="TPR_11"/>
    <property type="match status" value="2"/>
</dbReference>
<dbReference type="EMBL" id="JAAORC010000002">
    <property type="protein sequence ID" value="MBO8223136.1"/>
    <property type="molecule type" value="Genomic_DNA"/>
</dbReference>
<reference evidence="4" key="1">
    <citation type="submission" date="2020-03" db="EMBL/GenBank/DDBJ databases">
        <title>Genome differentiation and subclade ecological adaptation of Prochlorococcus HLII clade in the global ocean.</title>
        <authorList>
            <person name="Yan W."/>
            <person name="Fen X."/>
            <person name="Zhang W."/>
        </authorList>
    </citation>
    <scope>NUCLEOTIDE SEQUENCE</scope>
    <source>
        <strain evidence="4">XMU1401</strain>
    </source>
</reference>
<feature type="repeat" description="TPR" evidence="3">
    <location>
        <begin position="106"/>
        <end position="139"/>
    </location>
</feature>
<dbReference type="SMART" id="SM00028">
    <property type="entry name" value="TPR"/>
    <property type="match status" value="7"/>
</dbReference>
<sequence length="597" mass="68851">MEEKIKKEILAFKALKKGNYLEAENLFREIVSSGTNNYSVYGSLAVLSGKKGNVEEMFEYLTYSTKLNPKYAEGHFNLGIIYLKKGDFDNAAHSFLNTIKIRPEDSNALNMLGVAFFKKGNIESSITYYLKAIELNPHNDRIYNNLAIAYSKSGNFEAAELVYLKALKIDPNSFSTLFNLGRIYQQKGDLEKALETFETILKLKNVNSLDLVFNEIGITLQKKEDFHSAIKSYLKAIKLNKNSVQFYNNLGYAQFEIEDFDSATSSFFKAIKLNPKNAIARKNLSKIFLLKGNYKEGLKNYEYRYKHTNIRILPHASPNIPIWSGEDSERPDKLLIVSEQGLGDTLQFMRFLPLLRKKDQKVYFCAQEKLHGVIKNSKIDFDPLSPNQANKFSEGKWIPLLSLPKILNISPSNQRIKAPYINSDEYLINKWKLLFSQYEEKIIGIHWQGNPETEQGIHKGRSLLLNEFSTLAENSKCKFLSLQKGYGEEQLKDCLFKNKFVDFQKDVNEIWDFVETSSIIANCDLIITSDSAIAHLAAGMGKKTWLLLQKIPDWRWGLKGSNTFWYENMEIFRQVERNNWREVMIRVSIRLNNFLNN</sequence>
<evidence type="ECO:0000313" key="4">
    <source>
        <dbReference type="EMBL" id="MBO8223136.1"/>
    </source>
</evidence>
<dbReference type="GO" id="GO:0030968">
    <property type="term" value="P:endoplasmic reticulum unfolded protein response"/>
    <property type="evidence" value="ECO:0007669"/>
    <property type="project" value="TreeGrafter"/>
</dbReference>
<dbReference type="RefSeq" id="WP_100883826.1">
    <property type="nucleotide sequence ID" value="NZ_JAAORC010000002.1"/>
</dbReference>
<dbReference type="InterPro" id="IPR019734">
    <property type="entry name" value="TPR_rpt"/>
</dbReference>
<dbReference type="Proteomes" id="UP000666562">
    <property type="component" value="Unassembled WGS sequence"/>
</dbReference>
<feature type="repeat" description="TPR" evidence="3">
    <location>
        <begin position="140"/>
        <end position="173"/>
    </location>
</feature>
<evidence type="ECO:0000313" key="5">
    <source>
        <dbReference type="Proteomes" id="UP000666562"/>
    </source>
</evidence>
<feature type="repeat" description="TPR" evidence="3">
    <location>
        <begin position="244"/>
        <end position="277"/>
    </location>
</feature>
<dbReference type="Pfam" id="PF13431">
    <property type="entry name" value="TPR_17"/>
    <property type="match status" value="1"/>
</dbReference>
<dbReference type="GO" id="GO:0000030">
    <property type="term" value="F:mannosyltransferase activity"/>
    <property type="evidence" value="ECO:0007669"/>
    <property type="project" value="TreeGrafter"/>
</dbReference>
<dbReference type="SUPFAM" id="SSF53756">
    <property type="entry name" value="UDP-Glycosyltransferase/glycogen phosphorylase"/>
    <property type="match status" value="1"/>
</dbReference>
<dbReference type="InterPro" id="IPR013105">
    <property type="entry name" value="TPR_2"/>
</dbReference>
<feature type="repeat" description="TPR" evidence="3">
    <location>
        <begin position="210"/>
        <end position="243"/>
    </location>
</feature>
<dbReference type="Gene3D" id="1.25.40.10">
    <property type="entry name" value="Tetratricopeptide repeat domain"/>
    <property type="match status" value="3"/>
</dbReference>
<evidence type="ECO:0000256" key="3">
    <source>
        <dbReference type="PROSITE-ProRule" id="PRU00339"/>
    </source>
</evidence>
<protein>
    <submittedName>
        <fullName evidence="4">DUF3808 domain-containing protein</fullName>
    </submittedName>
</protein>